<reference evidence="4 5" key="1">
    <citation type="submission" date="2020-08" db="EMBL/GenBank/DDBJ databases">
        <title>Acidobacteriota in marine sediments use diverse sulfur dissimilation pathways.</title>
        <authorList>
            <person name="Wasmund K."/>
        </authorList>
    </citation>
    <scope>NUCLEOTIDE SEQUENCE [LARGE SCALE GENOMIC DNA]</scope>
    <source>
        <strain evidence="4">MAG AM4</strain>
    </source>
</reference>
<organism evidence="4 5">
    <name type="scientific">Candidatus Polarisedimenticola svalbardensis</name>
    <dbReference type="NCBI Taxonomy" id="2886004"/>
    <lineage>
        <taxon>Bacteria</taxon>
        <taxon>Pseudomonadati</taxon>
        <taxon>Acidobacteriota</taxon>
        <taxon>Candidatus Polarisedimenticolia</taxon>
        <taxon>Candidatus Polarisedimenticolales</taxon>
        <taxon>Candidatus Polarisedimenticolaceae</taxon>
        <taxon>Candidatus Polarisedimenticola</taxon>
    </lineage>
</organism>
<dbReference type="GO" id="GO:0005506">
    <property type="term" value="F:iron ion binding"/>
    <property type="evidence" value="ECO:0007669"/>
    <property type="project" value="TreeGrafter"/>
</dbReference>
<evidence type="ECO:0000256" key="2">
    <source>
        <dbReference type="ARBA" id="ARBA00022723"/>
    </source>
</evidence>
<dbReference type="Gene3D" id="6.10.20.100">
    <property type="match status" value="1"/>
</dbReference>
<dbReference type="Gene3D" id="3.40.50.11740">
    <property type="entry name" value="HypD, alpha/beta domain 2"/>
    <property type="match status" value="2"/>
</dbReference>
<dbReference type="PIRSF" id="PIRSF005622">
    <property type="entry name" value="Hydrgn_mat_hypD"/>
    <property type="match status" value="1"/>
</dbReference>
<gene>
    <name evidence="4" type="primary">hypD</name>
    <name evidence="4" type="ORF">IFK94_12600</name>
</gene>
<dbReference type="InterPro" id="IPR042244">
    <property type="entry name" value="HypD_2_sf"/>
</dbReference>
<dbReference type="AlphaFoldDB" id="A0A8J6Y426"/>
<dbReference type="GO" id="GO:0070025">
    <property type="term" value="F:carbon monoxide binding"/>
    <property type="evidence" value="ECO:0007669"/>
    <property type="project" value="TreeGrafter"/>
</dbReference>
<evidence type="ECO:0000256" key="1">
    <source>
        <dbReference type="ARBA" id="ARBA00007888"/>
    </source>
</evidence>
<comment type="caution">
    <text evidence="4">The sequence shown here is derived from an EMBL/GenBank/DDBJ whole genome shotgun (WGS) entry which is preliminary data.</text>
</comment>
<sequence length="364" mass="39839">MKYLDEFRDPTLAKGLLAEIGRTVTRPWVIMEICGGQTHSIMRFGIDQLLPEEIELVHGPGCPVCVTPLETIDRALAIAAREDVIFTSFGDMLRVPGSRDDLFRVKSRGADVRMVYSPLEAVKLARENPDREVVFLAVGFETTAPGNAMALKQAAAEGLSNFSEIVSHVLVPPAMEAILASPDNRVQGFLAAGHVCTIMGWEDYEPIAARYQVPIVPTGFEPVDILNGILKTVQLLEKGTPGVENQYLRVVQAKGNPAARAVVDEVYEVCDRKWRGIGNIPNSGLKIREELAAFDAERKFKVENILTEEPEVCISGQILQGMKKPDECPAFGKECTPRTPLGATMVSSEGACAAYHKYSRRGLS</sequence>
<evidence type="ECO:0000313" key="5">
    <source>
        <dbReference type="Proteomes" id="UP000648239"/>
    </source>
</evidence>
<dbReference type="GO" id="GO:0051539">
    <property type="term" value="F:4 iron, 4 sulfur cluster binding"/>
    <property type="evidence" value="ECO:0007669"/>
    <property type="project" value="TreeGrafter"/>
</dbReference>
<dbReference type="GO" id="GO:0051604">
    <property type="term" value="P:protein maturation"/>
    <property type="evidence" value="ECO:0007669"/>
    <property type="project" value="TreeGrafter"/>
</dbReference>
<dbReference type="EMBL" id="JACXWD010000051">
    <property type="protein sequence ID" value="MBD3868959.1"/>
    <property type="molecule type" value="Genomic_DNA"/>
</dbReference>
<dbReference type="Proteomes" id="UP000648239">
    <property type="component" value="Unassembled WGS sequence"/>
</dbReference>
<name>A0A8J6Y426_9BACT</name>
<dbReference type="Pfam" id="PF01924">
    <property type="entry name" value="HypD"/>
    <property type="match status" value="1"/>
</dbReference>
<keyword evidence="3" id="KW-0408">Iron</keyword>
<proteinExistence type="inferred from homology"/>
<dbReference type="NCBIfam" id="TIGR00075">
    <property type="entry name" value="hypD"/>
    <property type="match status" value="1"/>
</dbReference>
<dbReference type="InterPro" id="IPR002780">
    <property type="entry name" value="Hyd_form_HypD"/>
</dbReference>
<comment type="similarity">
    <text evidence="1">Belongs to the HypD family.</text>
</comment>
<evidence type="ECO:0000313" key="4">
    <source>
        <dbReference type="EMBL" id="MBD3868959.1"/>
    </source>
</evidence>
<dbReference type="PANTHER" id="PTHR30149">
    <property type="entry name" value="HYDROGENASE PROTEIN ASSEMBLY PROTEIN HYPD"/>
    <property type="match status" value="1"/>
</dbReference>
<keyword evidence="2" id="KW-0479">Metal-binding</keyword>
<protein>
    <submittedName>
        <fullName evidence="4">Hydrogenase formation protein HypD</fullName>
    </submittedName>
</protein>
<dbReference type="PANTHER" id="PTHR30149:SF0">
    <property type="entry name" value="HYDROGENASE MATURATION FACTOR HYPD"/>
    <property type="match status" value="1"/>
</dbReference>
<accession>A0A8J6Y426</accession>
<dbReference type="InterPro" id="IPR042243">
    <property type="entry name" value="HypD_1"/>
</dbReference>
<evidence type="ECO:0000256" key="3">
    <source>
        <dbReference type="ARBA" id="ARBA00023004"/>
    </source>
</evidence>